<evidence type="ECO:0000313" key="7">
    <source>
        <dbReference type="EMBL" id="MBE7941417.1"/>
    </source>
</evidence>
<dbReference type="InterPro" id="IPR037185">
    <property type="entry name" value="EmrE-like"/>
</dbReference>
<protein>
    <submittedName>
        <fullName evidence="7">EamA family transporter</fullName>
    </submittedName>
</protein>
<evidence type="ECO:0000256" key="4">
    <source>
        <dbReference type="ARBA" id="ARBA00023136"/>
    </source>
</evidence>
<sequence>MSVETPSALRPRDLAALATVVLIWGLNFVAMKVGLASLTPFQLGAGRFVFTFLPLALLVPRPALRVRWVLAFGAAQGLGQFGLLFVALQVGMTAALASVLLQTQVFFTALMGVLLLGERLGTPLRVGMGFAALGLGCFIANLALGSGARGVTAVGLALTLGSAAMWAVSNVVVRKAREDGGAFQPLSFVTWSGAVSVLPFLALSWLFDGLGAQANWGRAPWSAWLAVAALGWLSTNLAYSLWTGLLKRYPANRIAPFSLGVPVIGLASGVLVLGETVSTLQWLGAALVLAALVSVTLGPRLLARRARRALA</sequence>
<keyword evidence="8" id="KW-1185">Reference proteome</keyword>
<keyword evidence="3 5" id="KW-1133">Transmembrane helix</keyword>
<gene>
    <name evidence="7" type="ORF">IM725_12635</name>
</gene>
<name>A0ABR9SI52_9BURK</name>
<evidence type="ECO:0000256" key="2">
    <source>
        <dbReference type="ARBA" id="ARBA00022692"/>
    </source>
</evidence>
<accession>A0ABR9SI52</accession>
<dbReference type="EMBL" id="JADDOJ010000049">
    <property type="protein sequence ID" value="MBE7941417.1"/>
    <property type="molecule type" value="Genomic_DNA"/>
</dbReference>
<dbReference type="SUPFAM" id="SSF103481">
    <property type="entry name" value="Multidrug resistance efflux transporter EmrE"/>
    <property type="match status" value="2"/>
</dbReference>
<dbReference type="Proteomes" id="UP000715965">
    <property type="component" value="Unassembled WGS sequence"/>
</dbReference>
<dbReference type="RefSeq" id="WP_193780956.1">
    <property type="nucleotide sequence ID" value="NZ_JADDOJ010000049.1"/>
</dbReference>
<feature type="transmembrane region" description="Helical" evidence="5">
    <location>
        <begin position="185"/>
        <end position="207"/>
    </location>
</feature>
<dbReference type="Pfam" id="PF00892">
    <property type="entry name" value="EamA"/>
    <property type="match status" value="2"/>
</dbReference>
<evidence type="ECO:0000256" key="1">
    <source>
        <dbReference type="ARBA" id="ARBA00004141"/>
    </source>
</evidence>
<comment type="subcellular location">
    <subcellularLocation>
        <location evidence="1">Membrane</location>
        <topology evidence="1">Multi-pass membrane protein</topology>
    </subcellularLocation>
</comment>
<feature type="transmembrane region" description="Helical" evidence="5">
    <location>
        <begin position="66"/>
        <end position="88"/>
    </location>
</feature>
<feature type="domain" description="EamA" evidence="6">
    <location>
        <begin position="155"/>
        <end position="295"/>
    </location>
</feature>
<feature type="transmembrane region" description="Helical" evidence="5">
    <location>
        <begin position="219"/>
        <end position="242"/>
    </location>
</feature>
<feature type="domain" description="EamA" evidence="6">
    <location>
        <begin position="17"/>
        <end position="136"/>
    </location>
</feature>
<proteinExistence type="predicted"/>
<feature type="transmembrane region" description="Helical" evidence="5">
    <location>
        <begin position="280"/>
        <end position="303"/>
    </location>
</feature>
<feature type="transmembrane region" description="Helical" evidence="5">
    <location>
        <begin position="14"/>
        <end position="35"/>
    </location>
</feature>
<comment type="caution">
    <text evidence="7">The sequence shown here is derived from an EMBL/GenBank/DDBJ whole genome shotgun (WGS) entry which is preliminary data.</text>
</comment>
<dbReference type="InterPro" id="IPR050638">
    <property type="entry name" value="AA-Vitamin_Transporters"/>
</dbReference>
<keyword evidence="4 5" id="KW-0472">Membrane</keyword>
<feature type="transmembrane region" description="Helical" evidence="5">
    <location>
        <begin position="124"/>
        <end position="144"/>
    </location>
</feature>
<keyword evidence="2 5" id="KW-0812">Transmembrane</keyword>
<feature type="transmembrane region" description="Helical" evidence="5">
    <location>
        <begin position="254"/>
        <end position="274"/>
    </location>
</feature>
<evidence type="ECO:0000259" key="6">
    <source>
        <dbReference type="Pfam" id="PF00892"/>
    </source>
</evidence>
<feature type="transmembrane region" description="Helical" evidence="5">
    <location>
        <begin position="94"/>
        <end position="117"/>
    </location>
</feature>
<evidence type="ECO:0000313" key="8">
    <source>
        <dbReference type="Proteomes" id="UP000715965"/>
    </source>
</evidence>
<reference evidence="7 8" key="1">
    <citation type="submission" date="2020-10" db="EMBL/GenBank/DDBJ databases">
        <title>Draft genome of Ramlibacter aquaticus LMG 30558.</title>
        <authorList>
            <person name="Props R."/>
        </authorList>
    </citation>
    <scope>NUCLEOTIDE SEQUENCE [LARGE SCALE GENOMIC DNA]</scope>
    <source>
        <strain evidence="7 8">LMG 30558</strain>
    </source>
</reference>
<dbReference type="PANTHER" id="PTHR32322:SF9">
    <property type="entry name" value="AMINO-ACID METABOLITE EFFLUX PUMP-RELATED"/>
    <property type="match status" value="1"/>
</dbReference>
<feature type="transmembrane region" description="Helical" evidence="5">
    <location>
        <begin position="150"/>
        <end position="173"/>
    </location>
</feature>
<evidence type="ECO:0000256" key="3">
    <source>
        <dbReference type="ARBA" id="ARBA00022989"/>
    </source>
</evidence>
<dbReference type="InterPro" id="IPR000620">
    <property type="entry name" value="EamA_dom"/>
</dbReference>
<organism evidence="7 8">
    <name type="scientific">Ramlibacter aquaticus</name>
    <dbReference type="NCBI Taxonomy" id="2780094"/>
    <lineage>
        <taxon>Bacteria</taxon>
        <taxon>Pseudomonadati</taxon>
        <taxon>Pseudomonadota</taxon>
        <taxon>Betaproteobacteria</taxon>
        <taxon>Burkholderiales</taxon>
        <taxon>Comamonadaceae</taxon>
        <taxon>Ramlibacter</taxon>
    </lineage>
</organism>
<evidence type="ECO:0000256" key="5">
    <source>
        <dbReference type="SAM" id="Phobius"/>
    </source>
</evidence>
<dbReference type="PANTHER" id="PTHR32322">
    <property type="entry name" value="INNER MEMBRANE TRANSPORTER"/>
    <property type="match status" value="1"/>
</dbReference>